<dbReference type="AlphaFoldDB" id="M1WZN7"/>
<evidence type="ECO:0000313" key="2">
    <source>
        <dbReference type="Proteomes" id="UP000053051"/>
    </source>
</evidence>
<reference evidence="2" key="2">
    <citation type="submission" date="2016-01" db="EMBL/GenBank/DDBJ databases">
        <title>Diatom-associated endosymboitic cyanobacterium lacks core nitrogen metabolism enzymes.</title>
        <authorList>
            <person name="Hilton J.A."/>
            <person name="Foster R.A."/>
            <person name="Tripp H.J."/>
            <person name="Carter B.J."/>
            <person name="Zehr J.P."/>
            <person name="Villareal T.A."/>
        </authorList>
    </citation>
    <scope>NUCLEOTIDE SEQUENCE [LARGE SCALE GENOMIC DNA]</scope>
    <source>
        <strain evidence="2">HH01</strain>
    </source>
</reference>
<proteinExistence type="predicted"/>
<accession>M1WZN7</accession>
<keyword evidence="2" id="KW-1185">Reference proteome</keyword>
<evidence type="ECO:0000313" key="1">
    <source>
        <dbReference type="EMBL" id="CCH66973.1"/>
    </source>
</evidence>
<sequence>MKPKKIPVATTPSNSCVQKLTQPTKLNILAIANLEYDWLSVLSVILITEIAVP</sequence>
<protein>
    <submittedName>
        <fullName evidence="1">Uncharacterized protein</fullName>
    </submittedName>
</protein>
<gene>
    <name evidence="1" type="ORF">RINTHH_8180</name>
</gene>
<name>M1WZN7_9NOST</name>
<organism evidence="1 2">
    <name type="scientific">Richelia intracellularis HH01</name>
    <dbReference type="NCBI Taxonomy" id="1165094"/>
    <lineage>
        <taxon>Bacteria</taxon>
        <taxon>Bacillati</taxon>
        <taxon>Cyanobacteriota</taxon>
        <taxon>Cyanophyceae</taxon>
        <taxon>Nostocales</taxon>
        <taxon>Nostocaceae</taxon>
        <taxon>Richelia</taxon>
    </lineage>
</organism>
<dbReference type="Proteomes" id="UP000053051">
    <property type="component" value="Unassembled WGS sequence"/>
</dbReference>
<dbReference type="EMBL" id="CAIY01000029">
    <property type="protein sequence ID" value="CCH66973.1"/>
    <property type="molecule type" value="Genomic_DNA"/>
</dbReference>
<comment type="caution">
    <text evidence="1">The sequence shown here is derived from an EMBL/GenBank/DDBJ whole genome shotgun (WGS) entry which is preliminary data.</text>
</comment>
<reference evidence="1 2" key="1">
    <citation type="submission" date="2012-05" db="EMBL/GenBank/DDBJ databases">
        <authorList>
            <person name="Hilton J."/>
        </authorList>
    </citation>
    <scope>NUCLEOTIDE SEQUENCE [LARGE SCALE GENOMIC DNA]</scope>
    <source>
        <strain evidence="1 2">HH01</strain>
    </source>
</reference>